<dbReference type="AlphaFoldDB" id="A0A6J6ZKJ8"/>
<comment type="similarity">
    <text evidence="2">Belongs to the FPP/GGPP synthase family.</text>
</comment>
<dbReference type="EMBL" id="CAFABH010000003">
    <property type="protein sequence ID" value="CAB4821315.1"/>
    <property type="molecule type" value="Genomic_DNA"/>
</dbReference>
<dbReference type="GO" id="GO:0004659">
    <property type="term" value="F:prenyltransferase activity"/>
    <property type="evidence" value="ECO:0007669"/>
    <property type="project" value="InterPro"/>
</dbReference>
<evidence type="ECO:0000313" key="6">
    <source>
        <dbReference type="EMBL" id="CAB4334326.1"/>
    </source>
</evidence>
<dbReference type="PROSITE" id="PS00444">
    <property type="entry name" value="POLYPRENYL_SYNTHASE_2"/>
    <property type="match status" value="1"/>
</dbReference>
<dbReference type="InterPro" id="IPR033749">
    <property type="entry name" value="Polyprenyl_synt_CS"/>
</dbReference>
<comment type="cofactor">
    <cofactor evidence="1">
        <name>Mg(2+)</name>
        <dbReference type="ChEBI" id="CHEBI:18420"/>
    </cofactor>
</comment>
<dbReference type="PANTHER" id="PTHR12001">
    <property type="entry name" value="GERANYLGERANYL PYROPHOSPHATE SYNTHASE"/>
    <property type="match status" value="1"/>
</dbReference>
<dbReference type="PANTHER" id="PTHR12001:SF69">
    <property type="entry name" value="ALL TRANS-POLYPRENYL-DIPHOSPHATE SYNTHASE PDSS1"/>
    <property type="match status" value="1"/>
</dbReference>
<dbReference type="EMBL" id="CAFBLD010000001">
    <property type="protein sequence ID" value="CAB4856205.1"/>
    <property type="molecule type" value="Genomic_DNA"/>
</dbReference>
<sequence>MSSIGIPSVSEELEKDLTSGMVRVEELLYSHIQGKYPLVAETSRHLVAAGGKRLRPLLTLITSHLGDPGKSGIVEAAVVCELTHLATLYHDDVMDEALLRRGVESANSKWGNSIAILTGDYLFAKASDLLADLGTEAVRLQARTFERLVIGQIMETQGPEGGQDPLEHYLQVVADKTGSLISTSARYGALLSGARSEIVETVTAFGEQIGVAFQLADDVIDIASSSEDSGKTPGTDLREGVPTLVTLNVLKSNNPADRDLQELLRGPIDSEVVVAQVLEALRTHPALDDSRAQLLQVAQKARLALGPLPICDATAALFSLCETVIERSH</sequence>
<name>A0A6J6ZKJ8_9ZZZZ</name>
<dbReference type="SUPFAM" id="SSF48576">
    <property type="entry name" value="Terpenoid synthases"/>
    <property type="match status" value="1"/>
</dbReference>
<dbReference type="GO" id="GO:0008299">
    <property type="term" value="P:isoprenoid biosynthetic process"/>
    <property type="evidence" value="ECO:0007669"/>
    <property type="project" value="InterPro"/>
</dbReference>
<evidence type="ECO:0000256" key="4">
    <source>
        <dbReference type="ARBA" id="ARBA00022723"/>
    </source>
</evidence>
<keyword evidence="3" id="KW-0808">Transferase</keyword>
<dbReference type="SFLD" id="SFLDG01017">
    <property type="entry name" value="Polyprenyl_Transferase_Like"/>
    <property type="match status" value="1"/>
</dbReference>
<evidence type="ECO:0000313" key="11">
    <source>
        <dbReference type="EMBL" id="CAB4856205.1"/>
    </source>
</evidence>
<dbReference type="EMBL" id="CAFBNH010000001">
    <property type="protein sequence ID" value="CAB4935595.1"/>
    <property type="molecule type" value="Genomic_DNA"/>
</dbReference>
<dbReference type="CDD" id="cd00685">
    <property type="entry name" value="Trans_IPPS_HT"/>
    <property type="match status" value="1"/>
</dbReference>
<dbReference type="Gene3D" id="1.10.600.10">
    <property type="entry name" value="Farnesyl Diphosphate Synthase"/>
    <property type="match status" value="1"/>
</dbReference>
<evidence type="ECO:0000313" key="13">
    <source>
        <dbReference type="EMBL" id="CAB4968917.1"/>
    </source>
</evidence>
<evidence type="ECO:0000256" key="5">
    <source>
        <dbReference type="ARBA" id="ARBA00022842"/>
    </source>
</evidence>
<organism evidence="10">
    <name type="scientific">freshwater metagenome</name>
    <dbReference type="NCBI Taxonomy" id="449393"/>
    <lineage>
        <taxon>unclassified sequences</taxon>
        <taxon>metagenomes</taxon>
        <taxon>ecological metagenomes</taxon>
    </lineage>
</organism>
<evidence type="ECO:0000313" key="10">
    <source>
        <dbReference type="EMBL" id="CAB4821315.1"/>
    </source>
</evidence>
<gene>
    <name evidence="7" type="ORF">UFOPK2510_00717</name>
    <name evidence="8" type="ORF">UFOPK2718_00069</name>
    <name evidence="9" type="ORF">UFOPK2936_00835</name>
    <name evidence="10" type="ORF">UFOPK3174_00240</name>
    <name evidence="11" type="ORF">UFOPK3328_00166</name>
    <name evidence="12" type="ORF">UFOPK3779_00166</name>
    <name evidence="13" type="ORF">UFOPK3913_00192</name>
    <name evidence="6" type="ORF">UFOPK4107_00473</name>
    <name evidence="14" type="ORF">UFOPK4403_00661</name>
</gene>
<reference evidence="10" key="1">
    <citation type="submission" date="2020-05" db="EMBL/GenBank/DDBJ databases">
        <authorList>
            <person name="Chiriac C."/>
            <person name="Salcher M."/>
            <person name="Ghai R."/>
            <person name="Kavagutti S V."/>
        </authorList>
    </citation>
    <scope>NUCLEOTIDE SEQUENCE</scope>
</reference>
<evidence type="ECO:0000313" key="14">
    <source>
        <dbReference type="EMBL" id="CAB5071818.1"/>
    </source>
</evidence>
<dbReference type="EMBL" id="CAEZXO010000004">
    <property type="protein sequence ID" value="CAB4691400.1"/>
    <property type="molecule type" value="Genomic_DNA"/>
</dbReference>
<dbReference type="InterPro" id="IPR008949">
    <property type="entry name" value="Isoprenoid_synthase_dom_sf"/>
</dbReference>
<dbReference type="EMBL" id="CAEZYM010000001">
    <property type="protein sequence ID" value="CAB4714984.1"/>
    <property type="molecule type" value="Genomic_DNA"/>
</dbReference>
<dbReference type="EMBL" id="CAFBOC010000001">
    <property type="protein sequence ID" value="CAB4968917.1"/>
    <property type="molecule type" value="Genomic_DNA"/>
</dbReference>
<dbReference type="EMBL" id="CAEZZW010000003">
    <property type="protein sequence ID" value="CAB4779944.1"/>
    <property type="molecule type" value="Genomic_DNA"/>
</dbReference>
<dbReference type="EMBL" id="CAFBQX010000003">
    <property type="protein sequence ID" value="CAB5071818.1"/>
    <property type="molecule type" value="Genomic_DNA"/>
</dbReference>
<evidence type="ECO:0000313" key="7">
    <source>
        <dbReference type="EMBL" id="CAB4691400.1"/>
    </source>
</evidence>
<proteinExistence type="inferred from homology"/>
<accession>A0A6J6ZKJ8</accession>
<dbReference type="InterPro" id="IPR000092">
    <property type="entry name" value="Polyprenyl_synt"/>
</dbReference>
<evidence type="ECO:0000313" key="9">
    <source>
        <dbReference type="EMBL" id="CAB4779944.1"/>
    </source>
</evidence>
<evidence type="ECO:0000256" key="2">
    <source>
        <dbReference type="ARBA" id="ARBA00006706"/>
    </source>
</evidence>
<dbReference type="Pfam" id="PF00348">
    <property type="entry name" value="polyprenyl_synt"/>
    <property type="match status" value="1"/>
</dbReference>
<evidence type="ECO:0000256" key="1">
    <source>
        <dbReference type="ARBA" id="ARBA00001946"/>
    </source>
</evidence>
<evidence type="ECO:0000313" key="8">
    <source>
        <dbReference type="EMBL" id="CAB4714984.1"/>
    </source>
</evidence>
<evidence type="ECO:0000256" key="3">
    <source>
        <dbReference type="ARBA" id="ARBA00022679"/>
    </source>
</evidence>
<evidence type="ECO:0000313" key="12">
    <source>
        <dbReference type="EMBL" id="CAB4935595.1"/>
    </source>
</evidence>
<keyword evidence="5" id="KW-0460">Magnesium</keyword>
<dbReference type="SFLD" id="SFLDS00005">
    <property type="entry name" value="Isoprenoid_Synthase_Type_I"/>
    <property type="match status" value="1"/>
</dbReference>
<dbReference type="GO" id="GO:0046872">
    <property type="term" value="F:metal ion binding"/>
    <property type="evidence" value="ECO:0007669"/>
    <property type="project" value="UniProtKB-KW"/>
</dbReference>
<dbReference type="EMBL" id="CAESAE010000003">
    <property type="protein sequence ID" value="CAB4334326.1"/>
    <property type="molecule type" value="Genomic_DNA"/>
</dbReference>
<keyword evidence="4" id="KW-0479">Metal-binding</keyword>
<protein>
    <submittedName>
        <fullName evidence="10">Unannotated protein</fullName>
    </submittedName>
</protein>